<dbReference type="AlphaFoldDB" id="A0A0B4XMJ3"/>
<dbReference type="GO" id="GO:0003677">
    <property type="term" value="F:DNA binding"/>
    <property type="evidence" value="ECO:0007669"/>
    <property type="project" value="UniProtKB-UniRule"/>
</dbReference>
<dbReference type="Gene3D" id="1.10.357.10">
    <property type="entry name" value="Tetracycline Repressor, domain 2"/>
    <property type="match status" value="1"/>
</dbReference>
<protein>
    <submittedName>
        <fullName evidence="7">Transcriptional regulator TtgR</fullName>
    </submittedName>
</protein>
<keyword evidence="1" id="KW-0678">Repressor</keyword>
<dbReference type="PRINTS" id="PR00455">
    <property type="entry name" value="HTHTETR"/>
</dbReference>
<dbReference type="InterPro" id="IPR013572">
    <property type="entry name" value="Tscrpt_reg_MAATS_C"/>
</dbReference>
<dbReference type="InterPro" id="IPR001647">
    <property type="entry name" value="HTH_TetR"/>
</dbReference>
<feature type="DNA-binding region" description="H-T-H motif" evidence="5">
    <location>
        <begin position="33"/>
        <end position="52"/>
    </location>
</feature>
<keyword evidence="3 5" id="KW-0238">DNA-binding</keyword>
<dbReference type="OrthoDB" id="5816932at2"/>
<dbReference type="SUPFAM" id="SSF48498">
    <property type="entry name" value="Tetracyclin repressor-like, C-terminal domain"/>
    <property type="match status" value="1"/>
</dbReference>
<dbReference type="PANTHER" id="PTHR47506">
    <property type="entry name" value="TRANSCRIPTIONAL REGULATORY PROTEIN"/>
    <property type="match status" value="1"/>
</dbReference>
<dbReference type="PROSITE" id="PS50977">
    <property type="entry name" value="HTH_TETR_2"/>
    <property type="match status" value="1"/>
</dbReference>
<dbReference type="InterPro" id="IPR023772">
    <property type="entry name" value="DNA-bd_HTH_TetR-type_CS"/>
</dbReference>
<keyword evidence="4" id="KW-0804">Transcription</keyword>
<dbReference type="STRING" id="391936.S7S_07270"/>
<dbReference type="KEGG" id="apac:S7S_07270"/>
<feature type="domain" description="HTH tetR-type" evidence="6">
    <location>
        <begin position="10"/>
        <end position="70"/>
    </location>
</feature>
<dbReference type="SUPFAM" id="SSF46689">
    <property type="entry name" value="Homeodomain-like"/>
    <property type="match status" value="1"/>
</dbReference>
<evidence type="ECO:0000313" key="8">
    <source>
        <dbReference type="Proteomes" id="UP000006764"/>
    </source>
</evidence>
<evidence type="ECO:0000256" key="3">
    <source>
        <dbReference type="ARBA" id="ARBA00023125"/>
    </source>
</evidence>
<dbReference type="PANTHER" id="PTHR47506:SF6">
    <property type="entry name" value="HTH-TYPE TRANSCRIPTIONAL REPRESSOR NEMR"/>
    <property type="match status" value="1"/>
</dbReference>
<keyword evidence="2" id="KW-0805">Transcription regulation</keyword>
<dbReference type="EMBL" id="CP004387">
    <property type="protein sequence ID" value="AJD47870.1"/>
    <property type="molecule type" value="Genomic_DNA"/>
</dbReference>
<evidence type="ECO:0000256" key="2">
    <source>
        <dbReference type="ARBA" id="ARBA00023015"/>
    </source>
</evidence>
<evidence type="ECO:0000256" key="4">
    <source>
        <dbReference type="ARBA" id="ARBA00023163"/>
    </source>
</evidence>
<dbReference type="InterPro" id="IPR036271">
    <property type="entry name" value="Tet_transcr_reg_TetR-rel_C_sf"/>
</dbReference>
<evidence type="ECO:0000256" key="5">
    <source>
        <dbReference type="PROSITE-ProRule" id="PRU00335"/>
    </source>
</evidence>
<proteinExistence type="predicted"/>
<dbReference type="Proteomes" id="UP000006764">
    <property type="component" value="Chromosome"/>
</dbReference>
<evidence type="ECO:0000313" key="7">
    <source>
        <dbReference type="EMBL" id="AJD47870.1"/>
    </source>
</evidence>
<dbReference type="HOGENOM" id="CLU_069356_12_3_6"/>
<gene>
    <name evidence="7" type="ORF">S7S_07270</name>
</gene>
<dbReference type="PROSITE" id="PS01081">
    <property type="entry name" value="HTH_TETR_1"/>
    <property type="match status" value="1"/>
</dbReference>
<keyword evidence="8" id="KW-1185">Reference proteome</keyword>
<evidence type="ECO:0000259" key="6">
    <source>
        <dbReference type="PROSITE" id="PS50977"/>
    </source>
</evidence>
<reference evidence="7 8" key="1">
    <citation type="journal article" date="2012" name="J. Bacteriol.">
        <title>Genome sequence of an alkane-degrading bacterium, Alcanivorax pacificus type strain W11-5, isolated from deep sea sediment.</title>
        <authorList>
            <person name="Lai Q."/>
            <person name="Shao Z."/>
        </authorList>
    </citation>
    <scope>NUCLEOTIDE SEQUENCE [LARGE SCALE GENOMIC DNA]</scope>
    <source>
        <strain evidence="7 8">W11-5</strain>
    </source>
</reference>
<organism evidence="7 8">
    <name type="scientific">Isoalcanivorax pacificus W11-5</name>
    <dbReference type="NCBI Taxonomy" id="391936"/>
    <lineage>
        <taxon>Bacteria</taxon>
        <taxon>Pseudomonadati</taxon>
        <taxon>Pseudomonadota</taxon>
        <taxon>Gammaproteobacteria</taxon>
        <taxon>Oceanospirillales</taxon>
        <taxon>Alcanivoracaceae</taxon>
        <taxon>Isoalcanivorax</taxon>
    </lineage>
</organism>
<accession>A0A0B4XMJ3</accession>
<name>A0A0B4XMJ3_9GAMM</name>
<dbReference type="InterPro" id="IPR009057">
    <property type="entry name" value="Homeodomain-like_sf"/>
</dbReference>
<evidence type="ECO:0000256" key="1">
    <source>
        <dbReference type="ARBA" id="ARBA00022491"/>
    </source>
</evidence>
<dbReference type="Pfam" id="PF00440">
    <property type="entry name" value="TetR_N"/>
    <property type="match status" value="1"/>
</dbReference>
<dbReference type="RefSeq" id="WP_008739239.1">
    <property type="nucleotide sequence ID" value="NZ_CP004387.1"/>
</dbReference>
<dbReference type="Pfam" id="PF08361">
    <property type="entry name" value="TetR_C_2"/>
    <property type="match status" value="1"/>
</dbReference>
<sequence>MARRTKAEAMETREQILDAAELVFHRKGVSCTSLNDIAAEAGVTRGAIYWHFKNKHDVFIAMAERRRVPFDTLLRQAMLPDEPDPLGAIRAVMVTMLNELASDPQKRRLFEIYFLRCEYTAETLPLLNHRQDGFRQVSGYLAEGFRNAVRREQLPAGLDINKAVVQFHAQLTGLIFTWLLQPESFCLRQQGTELVDGFLHTLRHCPYLQQSDPVANA</sequence>